<accession>A0ABV1UWM9</accession>
<dbReference type="EMBL" id="JBEPBX010000014">
    <property type="protein sequence ID" value="MER6615197.1"/>
    <property type="molecule type" value="Genomic_DNA"/>
</dbReference>
<protein>
    <submittedName>
        <fullName evidence="1">Immunity 49 family protein</fullName>
    </submittedName>
</protein>
<proteinExistence type="predicted"/>
<keyword evidence="2" id="KW-1185">Reference proteome</keyword>
<evidence type="ECO:0000313" key="1">
    <source>
        <dbReference type="EMBL" id="MER6615197.1"/>
    </source>
</evidence>
<dbReference type="Proteomes" id="UP001445472">
    <property type="component" value="Unassembled WGS sequence"/>
</dbReference>
<name>A0ABV1UWM9_9ACTN</name>
<sequence length="289" mass="32170">MVTSVPRHGFPVNAIQDDMAALTASTGRVLDRLEQSEMSRSRALDCALTVAMSHCAVDPLVEKFETWEAWVTAMQVGSALFDSAMAAEGPVPCRIGIAGEVKQLPATGPTSYTHAGAWLTAVYLATICRENERVDRLMQVPTSFLRDSGSVFDEYVYDWVEALQSYWFRRADDMWSKVVAAINGASPQAAQIADEETLVKILYPPLELFQLYNRGEKQKFNTSLAEFLTWHKQYWTGDEARSKDSDGLVALAPLAIACMAYDNDFTIDVNSEYLPKELLRFGWAGEVDT</sequence>
<reference evidence="1 2" key="1">
    <citation type="submission" date="2024-06" db="EMBL/GenBank/DDBJ databases">
        <title>The Natural Products Discovery Center: Release of the First 8490 Sequenced Strains for Exploring Actinobacteria Biosynthetic Diversity.</title>
        <authorList>
            <person name="Kalkreuter E."/>
            <person name="Kautsar S.A."/>
            <person name="Yang D."/>
            <person name="Bader C.D."/>
            <person name="Teijaro C.N."/>
            <person name="Fluegel L."/>
            <person name="Davis C.M."/>
            <person name="Simpson J.R."/>
            <person name="Lauterbach L."/>
            <person name="Steele A.D."/>
            <person name="Gui C."/>
            <person name="Meng S."/>
            <person name="Li G."/>
            <person name="Viehrig K."/>
            <person name="Ye F."/>
            <person name="Su P."/>
            <person name="Kiefer A.F."/>
            <person name="Nichols A."/>
            <person name="Cepeda A.J."/>
            <person name="Yan W."/>
            <person name="Fan B."/>
            <person name="Jiang Y."/>
            <person name="Adhikari A."/>
            <person name="Zheng C.-J."/>
            <person name="Schuster L."/>
            <person name="Cowan T.M."/>
            <person name="Smanski M.J."/>
            <person name="Chevrette M.G."/>
            <person name="De Carvalho L.P.S."/>
            <person name="Shen B."/>
        </authorList>
    </citation>
    <scope>NUCLEOTIDE SEQUENCE [LARGE SCALE GENOMIC DNA]</scope>
    <source>
        <strain evidence="1 2">NPDC000837</strain>
    </source>
</reference>
<gene>
    <name evidence="1" type="ORF">ABT276_17870</name>
</gene>
<organism evidence="1 2">
    <name type="scientific">Streptomyces xantholiticus</name>
    <dbReference type="NCBI Taxonomy" id="68285"/>
    <lineage>
        <taxon>Bacteria</taxon>
        <taxon>Bacillati</taxon>
        <taxon>Actinomycetota</taxon>
        <taxon>Actinomycetes</taxon>
        <taxon>Kitasatosporales</taxon>
        <taxon>Streptomycetaceae</taxon>
        <taxon>Streptomyces</taxon>
    </lineage>
</organism>
<dbReference type="InterPro" id="IPR029074">
    <property type="entry name" value="Imm49"/>
</dbReference>
<comment type="caution">
    <text evidence="1">The sequence shown here is derived from an EMBL/GenBank/DDBJ whole genome shotgun (WGS) entry which is preliminary data.</text>
</comment>
<dbReference type="Pfam" id="PF15575">
    <property type="entry name" value="Imm49"/>
    <property type="match status" value="1"/>
</dbReference>
<dbReference type="RefSeq" id="WP_351976821.1">
    <property type="nucleotide sequence ID" value="NZ_JBEPBX010000014.1"/>
</dbReference>
<evidence type="ECO:0000313" key="2">
    <source>
        <dbReference type="Proteomes" id="UP001445472"/>
    </source>
</evidence>